<dbReference type="Pfam" id="PF21638">
    <property type="entry name" value="SDA1_C"/>
    <property type="match status" value="1"/>
</dbReference>
<dbReference type="PANTHER" id="PTHR12730:SF0">
    <property type="entry name" value="PROTEIN SDA1 HOMOLOG"/>
    <property type="match status" value="1"/>
</dbReference>
<evidence type="ECO:0000256" key="1">
    <source>
        <dbReference type="ARBA" id="ARBA00005783"/>
    </source>
</evidence>
<name>A0A914QGM4_9BILA</name>
<evidence type="ECO:0000313" key="11">
    <source>
        <dbReference type="Proteomes" id="UP000887578"/>
    </source>
</evidence>
<protein>
    <recommendedName>
        <fullName evidence="6">Protein SDA1</fullName>
    </recommendedName>
</protein>
<dbReference type="PANTHER" id="PTHR12730">
    <property type="entry name" value="HSDA/SDA1-RELATED"/>
    <property type="match status" value="1"/>
</dbReference>
<evidence type="ECO:0000256" key="7">
    <source>
        <dbReference type="SAM" id="MobiDB-lite"/>
    </source>
</evidence>
<evidence type="ECO:0000259" key="10">
    <source>
        <dbReference type="Pfam" id="PF21638"/>
    </source>
</evidence>
<dbReference type="Proteomes" id="UP000887578">
    <property type="component" value="Unplaced"/>
</dbReference>
<dbReference type="InterPro" id="IPR007949">
    <property type="entry name" value="SDA1_MD"/>
</dbReference>
<dbReference type="AlphaFoldDB" id="A0A914QGM4"/>
<feature type="region of interest" description="Disordered" evidence="7">
    <location>
        <begin position="694"/>
        <end position="829"/>
    </location>
</feature>
<comment type="similarity">
    <text evidence="1 6">Belongs to the SDA1 family.</text>
</comment>
<dbReference type="GO" id="GO:0042273">
    <property type="term" value="P:ribosomal large subunit biogenesis"/>
    <property type="evidence" value="ECO:0007669"/>
    <property type="project" value="UniProtKB-UniRule"/>
</dbReference>
<evidence type="ECO:0000259" key="9">
    <source>
        <dbReference type="Pfam" id="PF08158"/>
    </source>
</evidence>
<evidence type="ECO:0000256" key="2">
    <source>
        <dbReference type="ARBA" id="ARBA00022448"/>
    </source>
</evidence>
<dbReference type="InterPro" id="IPR048292">
    <property type="entry name" value="SDA1_C"/>
</dbReference>
<feature type="compositionally biased region" description="Basic and acidic residues" evidence="7">
    <location>
        <begin position="786"/>
        <end position="795"/>
    </location>
</feature>
<feature type="compositionally biased region" description="Polar residues" evidence="7">
    <location>
        <begin position="698"/>
        <end position="707"/>
    </location>
</feature>
<dbReference type="InterPro" id="IPR016024">
    <property type="entry name" value="ARM-type_fold"/>
</dbReference>
<comment type="subcellular location">
    <subcellularLocation>
        <location evidence="6">Nucleus</location>
        <location evidence="6">Nucleolus</location>
    </subcellularLocation>
</comment>
<dbReference type="GO" id="GO:0015031">
    <property type="term" value="P:protein transport"/>
    <property type="evidence" value="ECO:0007669"/>
    <property type="project" value="UniProtKB-KW"/>
</dbReference>
<evidence type="ECO:0000256" key="4">
    <source>
        <dbReference type="ARBA" id="ARBA00022927"/>
    </source>
</evidence>
<keyword evidence="3 6" id="KW-0690">Ribosome biogenesis</keyword>
<dbReference type="InterPro" id="IPR027312">
    <property type="entry name" value="Sda1"/>
</dbReference>
<evidence type="ECO:0000256" key="6">
    <source>
        <dbReference type="RuleBase" id="RU365057"/>
    </source>
</evidence>
<feature type="compositionally biased region" description="Acidic residues" evidence="7">
    <location>
        <begin position="539"/>
        <end position="562"/>
    </location>
</feature>
<feature type="region of interest" description="Disordered" evidence="7">
    <location>
        <begin position="533"/>
        <end position="667"/>
    </location>
</feature>
<reference evidence="12" key="1">
    <citation type="submission" date="2022-11" db="UniProtKB">
        <authorList>
            <consortium name="WormBaseParasite"/>
        </authorList>
    </citation>
    <scope>IDENTIFICATION</scope>
</reference>
<keyword evidence="11" id="KW-1185">Reference proteome</keyword>
<organism evidence="11 12">
    <name type="scientific">Panagrolaimus davidi</name>
    <dbReference type="NCBI Taxonomy" id="227884"/>
    <lineage>
        <taxon>Eukaryota</taxon>
        <taxon>Metazoa</taxon>
        <taxon>Ecdysozoa</taxon>
        <taxon>Nematoda</taxon>
        <taxon>Chromadorea</taxon>
        <taxon>Rhabditida</taxon>
        <taxon>Tylenchina</taxon>
        <taxon>Panagrolaimomorpha</taxon>
        <taxon>Panagrolaimoidea</taxon>
        <taxon>Panagrolaimidae</taxon>
        <taxon>Panagrolaimus</taxon>
    </lineage>
</organism>
<sequence>MTIFKRAAHNFGITMAIVAQPQGRYASLDSNLGLLQEMVRKDPESYKEEFEERFFKFEQRMNLFNFNTHFHRHDINVLTELVTFVSGVADNYPGSFLAALKRPFNLKVLEYAAKFATQLKNVLNASGAGLDPEIRMSFCKAMVTLRNKKVVTDLQIFELFFELVKSEDKHIRKFILGALVSFIKQGSLKCADRKAEARLQNFVISKLKDSRSVIARIAQLVLIEAFRKNYWRQPKIVNAIAECVFHKSSKIQIVAMRFFLGSLKDEEGIESDDDTDDESGKKEEQKTLKEVTLAYRFAKKTKKRQKAFEKTKKVLNKEEKAKKESRSKYCNLEAIQMLFDPQTFTDRVFGLLESKKNEKFVIRLQQIALCARIIGVHRLQTLGFYSYLHRYIQPKQREVTRILLYAAQACHELVPPDIVENVVRVIANNFVTDRNTPEAMTVGINAVREIFTNCPFSATEELLRELCEYKKYKNKNVSMAARGLITLFRSINPKLLHRKDRGRPTEADEEAAEAGPIEFGVNKTVGYIPGAEILPVEADSNEEEEVDSDDSDEWTDVSDDEEKAPKAKKSTVAANVEEADEEEDLESVDEEVEEDEDSGAEDEWVTDDGEEDEEEEEVNYDEEEEEMEEQENDESINEKEAEETTKARKLTRGQIKTLKQKQKKDEAVAKVEKAKLVSENRILSDADFRKIRAHNLKKQTGLTNTQGGRKRTNDDEKLDDEFEEKRARREGGDGLPRLNDILHFHKKLHRQSKEERLQQAKDGREGRDEFNKPRKNGPHVGMTNREMAKHKDFRMVRNKIRGRNRQRSFRDRQQSLRKYLLKQAGRKPQ</sequence>
<evidence type="ECO:0000313" key="12">
    <source>
        <dbReference type="WBParaSite" id="PDA_v2.g28639.t1"/>
    </source>
</evidence>
<feature type="domain" description="SDA1 N-terminal" evidence="9">
    <location>
        <begin position="112"/>
        <end position="473"/>
    </location>
</feature>
<feature type="compositionally biased region" description="Basic and acidic residues" evidence="7">
    <location>
        <begin position="723"/>
        <end position="732"/>
    </location>
</feature>
<accession>A0A914QGM4</accession>
<evidence type="ECO:0000259" key="8">
    <source>
        <dbReference type="Pfam" id="PF05285"/>
    </source>
</evidence>
<evidence type="ECO:0000256" key="5">
    <source>
        <dbReference type="ARBA" id="ARBA00023242"/>
    </source>
</evidence>
<dbReference type="GO" id="GO:0005730">
    <property type="term" value="C:nucleolus"/>
    <property type="evidence" value="ECO:0007669"/>
    <property type="project" value="UniProtKB-SubCell"/>
</dbReference>
<dbReference type="Pfam" id="PF08158">
    <property type="entry name" value="SDA1_HEAT"/>
    <property type="match status" value="1"/>
</dbReference>
<comment type="function">
    <text evidence="6">Required for 60S pre-ribosomal subunits export to the cytoplasm.</text>
</comment>
<dbReference type="WBParaSite" id="PDA_v2.g28639.t1">
    <property type="protein sequence ID" value="PDA_v2.g28639.t1"/>
    <property type="gene ID" value="PDA_v2.g28639"/>
</dbReference>
<keyword evidence="4 6" id="KW-0653">Protein transport</keyword>
<keyword evidence="2 6" id="KW-0813">Transport</keyword>
<evidence type="ECO:0000256" key="3">
    <source>
        <dbReference type="ARBA" id="ARBA00022517"/>
    </source>
</evidence>
<dbReference type="Pfam" id="PF05285">
    <property type="entry name" value="SDA1_dom"/>
    <property type="match status" value="1"/>
</dbReference>
<feature type="compositionally biased region" description="Basic and acidic residues" evidence="7">
    <location>
        <begin position="636"/>
        <end position="646"/>
    </location>
</feature>
<feature type="compositionally biased region" description="Basic and acidic residues" evidence="7">
    <location>
        <begin position="751"/>
        <end position="772"/>
    </location>
</feature>
<feature type="compositionally biased region" description="Basic residues" evidence="7">
    <location>
        <begin position="796"/>
        <end position="807"/>
    </location>
</feature>
<proteinExistence type="inferred from homology"/>
<dbReference type="GO" id="GO:0000055">
    <property type="term" value="P:ribosomal large subunit export from nucleus"/>
    <property type="evidence" value="ECO:0007669"/>
    <property type="project" value="UniProtKB-UniRule"/>
</dbReference>
<feature type="domain" description="SDA1 middle" evidence="8">
    <location>
        <begin position="592"/>
        <end position="763"/>
    </location>
</feature>
<keyword evidence="5 6" id="KW-0539">Nucleus</keyword>
<feature type="domain" description="SDA1 C-terminal" evidence="10">
    <location>
        <begin position="781"/>
        <end position="823"/>
    </location>
</feature>
<feature type="compositionally biased region" description="Acidic residues" evidence="7">
    <location>
        <begin position="577"/>
        <end position="635"/>
    </location>
</feature>
<dbReference type="SUPFAM" id="SSF48371">
    <property type="entry name" value="ARM repeat"/>
    <property type="match status" value="1"/>
</dbReference>
<dbReference type="InterPro" id="IPR012977">
    <property type="entry name" value="SDA1_N"/>
</dbReference>